<keyword evidence="3 5" id="KW-0560">Oxidoreductase</keyword>
<comment type="catalytic activity">
    <reaction evidence="5">
        <text>GDP-beta-L-fucose + NADP(+) = GDP-4-dehydro-alpha-D-rhamnose + NADPH + H(+)</text>
        <dbReference type="Rhea" id="RHEA:18885"/>
        <dbReference type="ChEBI" id="CHEBI:15378"/>
        <dbReference type="ChEBI" id="CHEBI:57273"/>
        <dbReference type="ChEBI" id="CHEBI:57783"/>
        <dbReference type="ChEBI" id="CHEBI:57964"/>
        <dbReference type="ChEBI" id="CHEBI:58349"/>
        <dbReference type="EC" id="1.1.1.271"/>
    </reaction>
</comment>
<dbReference type="UniPathway" id="UPA00128">
    <property type="reaction ID" value="UER00191"/>
</dbReference>
<evidence type="ECO:0000313" key="8">
    <source>
        <dbReference type="Proteomes" id="UP000199002"/>
    </source>
</evidence>
<dbReference type="Gene3D" id="3.90.25.10">
    <property type="entry name" value="UDP-galactose 4-epimerase, domain 1"/>
    <property type="match status" value="1"/>
</dbReference>
<evidence type="ECO:0000256" key="2">
    <source>
        <dbReference type="ARBA" id="ARBA00022857"/>
    </source>
</evidence>
<gene>
    <name evidence="5" type="primary">fcl</name>
    <name evidence="7" type="ORF">SAMN05421875_101188</name>
</gene>
<dbReference type="PANTHER" id="PTHR43238:SF1">
    <property type="entry name" value="GDP-L-FUCOSE SYNTHASE"/>
    <property type="match status" value="1"/>
</dbReference>
<comment type="pathway">
    <text evidence="5">Nucleotide-sugar biosynthesis; GDP-L-fucose biosynthesis via de novo pathway; GDP-L-fucose from GDP-alpha-D-mannose: step 2/2.</text>
</comment>
<dbReference type="EC" id="1.1.1.271" evidence="5"/>
<feature type="binding site" evidence="5">
    <location>
        <position position="126"/>
    </location>
    <ligand>
        <name>NADP(+)</name>
        <dbReference type="ChEBI" id="CHEBI:58349"/>
    </ligand>
</feature>
<feature type="binding site" evidence="5">
    <location>
        <position position="196"/>
    </location>
    <ligand>
        <name>substrate</name>
    </ligand>
</feature>
<dbReference type="Proteomes" id="UP000199002">
    <property type="component" value="Unassembled WGS sequence"/>
</dbReference>
<dbReference type="EMBL" id="FNQJ01000001">
    <property type="protein sequence ID" value="SDZ74639.1"/>
    <property type="molecule type" value="Genomic_DNA"/>
</dbReference>
<feature type="site" description="Important for catalytic activity" evidence="5">
    <location>
        <position position="93"/>
    </location>
</feature>
<keyword evidence="4 5" id="KW-0413">Isomerase</keyword>
<evidence type="ECO:0000256" key="1">
    <source>
        <dbReference type="ARBA" id="ARBA00005959"/>
    </source>
</evidence>
<sequence>MVGQNILEHRRAGNWDFIAPTSTELDLTDFSATRRFMAEVRPDAVIHSAGRVGGIQANIAHPVDFLVTNVDLGRNVILAAREAGVGKLLNLASSCMYPRNAPNPLGEALVLQGELEPTNEGYALAKIFATRLCEYINRETPSVHYKTLIPCNLYGRHDKFSPEHSHLIPAIIHKVHQAKTQNLSEVEIWGDGTARREFMYAGDLADAVLRALDDFDHLPELINIGLGHDYSINEYYAAAAQVIGWQGQFVHDTTKPVGMKQKLVDIGRQRAWGWMPATALREGLEKAYRYYLQDNNA</sequence>
<dbReference type="SUPFAM" id="SSF51735">
    <property type="entry name" value="NAD(P)-binding Rossmann-fold domains"/>
    <property type="match status" value="1"/>
</dbReference>
<comment type="caution">
    <text evidence="5">Lacks conserved residue(s) required for the propagation of feature annotation.</text>
</comment>
<dbReference type="Pfam" id="PF01370">
    <property type="entry name" value="Epimerase"/>
    <property type="match status" value="1"/>
</dbReference>
<dbReference type="CDD" id="cd05239">
    <property type="entry name" value="GDP_FS_SDR_e"/>
    <property type="match status" value="1"/>
</dbReference>
<dbReference type="GO" id="GO:0070401">
    <property type="term" value="F:NADP+ binding"/>
    <property type="evidence" value="ECO:0007669"/>
    <property type="project" value="UniProtKB-UniRule"/>
</dbReference>
<keyword evidence="2 5" id="KW-0521">NADP</keyword>
<dbReference type="PANTHER" id="PTHR43238">
    <property type="entry name" value="GDP-L-FUCOSE SYNTHASE"/>
    <property type="match status" value="1"/>
</dbReference>
<dbReference type="Gene3D" id="3.40.50.720">
    <property type="entry name" value="NAD(P)-binding Rossmann-like Domain"/>
    <property type="match status" value="1"/>
</dbReference>
<keyword evidence="8" id="KW-1185">Reference proteome</keyword>
<dbReference type="STRING" id="592050.SAMN05421875_101188"/>
<protein>
    <recommendedName>
        <fullName evidence="5">GDP-L-fucose synthase</fullName>
        <ecNumber evidence="5">1.1.1.271</ecNumber>
    </recommendedName>
    <alternativeName>
        <fullName evidence="5">GDP-4-keto-6-deoxy-D-mannose-3,5-epimerase-4-reductase</fullName>
    </alternativeName>
</protein>
<dbReference type="GO" id="GO:0050577">
    <property type="term" value="F:GDP-L-fucose synthase activity"/>
    <property type="evidence" value="ECO:0007669"/>
    <property type="project" value="UniProtKB-UniRule"/>
</dbReference>
<feature type="binding site" evidence="5">
    <location>
        <position position="166"/>
    </location>
    <ligand>
        <name>NADP(+)</name>
        <dbReference type="ChEBI" id="CHEBI:58349"/>
    </ligand>
</feature>
<feature type="binding site" evidence="5">
    <location>
        <position position="189"/>
    </location>
    <ligand>
        <name>substrate</name>
    </ligand>
</feature>
<dbReference type="HAMAP" id="MF_00956">
    <property type="entry name" value="GDP_fucose_synth"/>
    <property type="match status" value="1"/>
</dbReference>
<feature type="domain" description="NAD-dependent epimerase/dehydratase" evidence="6">
    <location>
        <begin position="6"/>
        <end position="225"/>
    </location>
</feature>
<accession>A0A1H3VIN7</accession>
<proteinExistence type="inferred from homology"/>
<comment type="function">
    <text evidence="5">Catalyzes the two-step NADP-dependent conversion of GDP-4-dehydro-6-deoxy-D-mannose to GDP-fucose, involving an epimerase and a reductase reaction.</text>
</comment>
<feature type="binding site" evidence="5">
    <location>
        <begin position="91"/>
        <end position="94"/>
    </location>
    <ligand>
        <name>NADP(+)</name>
        <dbReference type="ChEBI" id="CHEBI:58349"/>
    </ligand>
</feature>
<organism evidence="7 8">
    <name type="scientific">Acidovorax soli</name>
    <dbReference type="NCBI Taxonomy" id="592050"/>
    <lineage>
        <taxon>Bacteria</taxon>
        <taxon>Pseudomonadati</taxon>
        <taxon>Pseudomonadota</taxon>
        <taxon>Betaproteobacteria</taxon>
        <taxon>Burkholderiales</taxon>
        <taxon>Comamonadaceae</taxon>
        <taxon>Acidovorax</taxon>
    </lineage>
</organism>
<evidence type="ECO:0000256" key="3">
    <source>
        <dbReference type="ARBA" id="ARBA00023002"/>
    </source>
</evidence>
<dbReference type="InterPro" id="IPR036291">
    <property type="entry name" value="NAD(P)-bd_dom_sf"/>
</dbReference>
<dbReference type="GO" id="GO:0042351">
    <property type="term" value="P:'de novo' GDP-L-fucose biosynthetic process"/>
    <property type="evidence" value="ECO:0007669"/>
    <property type="project" value="UniProtKB-UniRule"/>
</dbReference>
<evidence type="ECO:0000256" key="4">
    <source>
        <dbReference type="ARBA" id="ARBA00023235"/>
    </source>
</evidence>
<evidence type="ECO:0000256" key="5">
    <source>
        <dbReference type="HAMAP-Rule" id="MF_00956"/>
    </source>
</evidence>
<feature type="binding site" evidence="5">
    <location>
        <begin position="150"/>
        <end position="153"/>
    </location>
    <ligand>
        <name>NADP(+)</name>
        <dbReference type="ChEBI" id="CHEBI:58349"/>
    </ligand>
</feature>
<name>A0A1H3VIN7_9BURK</name>
<evidence type="ECO:0000259" key="6">
    <source>
        <dbReference type="Pfam" id="PF01370"/>
    </source>
</evidence>
<dbReference type="AlphaFoldDB" id="A0A1H3VIN7"/>
<comment type="similarity">
    <text evidence="1 5">Belongs to the NAD(P)-dependent epimerase/dehydratase family. Fucose synthase subfamily.</text>
</comment>
<keyword evidence="5" id="KW-0511">Multifunctional enzyme</keyword>
<feature type="binding site" evidence="5">
    <location>
        <position position="174"/>
    </location>
    <ligand>
        <name>substrate</name>
    </ligand>
</feature>
<feature type="site" description="Important for catalytic activity" evidence="5">
    <location>
        <position position="95"/>
    </location>
</feature>
<reference evidence="8" key="1">
    <citation type="submission" date="2016-10" db="EMBL/GenBank/DDBJ databases">
        <authorList>
            <person name="Varghese N."/>
            <person name="Submissions S."/>
        </authorList>
    </citation>
    <scope>NUCLEOTIDE SEQUENCE [LARGE SCALE GENOMIC DNA]</scope>
    <source>
        <strain evidence="8">DSM 25157</strain>
    </source>
</reference>
<dbReference type="InterPro" id="IPR028614">
    <property type="entry name" value="GDP_fucose/colitose_synth"/>
</dbReference>
<evidence type="ECO:0000313" key="7">
    <source>
        <dbReference type="EMBL" id="SDZ74639.1"/>
    </source>
</evidence>
<dbReference type="InterPro" id="IPR001509">
    <property type="entry name" value="Epimerase_deHydtase"/>
</dbReference>
<feature type="active site" description="Proton donor/acceptor" evidence="5">
    <location>
        <position position="122"/>
    </location>
</feature>
<dbReference type="GO" id="GO:0016853">
    <property type="term" value="F:isomerase activity"/>
    <property type="evidence" value="ECO:0007669"/>
    <property type="project" value="UniProtKB-KW"/>
</dbReference>